<dbReference type="RefSeq" id="WP_189214339.1">
    <property type="nucleotide sequence ID" value="NZ_BMRB01000012.1"/>
</dbReference>
<name>A0A918GU53_9PSEU</name>
<evidence type="ECO:0000256" key="5">
    <source>
        <dbReference type="SAM" id="Phobius"/>
    </source>
</evidence>
<dbReference type="GO" id="GO:0005886">
    <property type="term" value="C:plasma membrane"/>
    <property type="evidence" value="ECO:0007669"/>
    <property type="project" value="TreeGrafter"/>
</dbReference>
<dbReference type="Pfam" id="PF01566">
    <property type="entry name" value="Nramp"/>
    <property type="match status" value="1"/>
</dbReference>
<keyword evidence="7" id="KW-1185">Reference proteome</keyword>
<keyword evidence="4 5" id="KW-0472">Membrane</keyword>
<feature type="transmembrane region" description="Helical" evidence="5">
    <location>
        <begin position="154"/>
        <end position="171"/>
    </location>
</feature>
<feature type="transmembrane region" description="Helical" evidence="5">
    <location>
        <begin position="412"/>
        <end position="432"/>
    </location>
</feature>
<dbReference type="PANTHER" id="PTHR11706:SF3">
    <property type="entry name" value="METAL ION TRANSPORT PROTEIN"/>
    <property type="match status" value="1"/>
</dbReference>
<gene>
    <name evidence="6" type="ORF">GCM10010171_63700</name>
</gene>
<dbReference type="GO" id="GO:0015086">
    <property type="term" value="F:cadmium ion transmembrane transporter activity"/>
    <property type="evidence" value="ECO:0007669"/>
    <property type="project" value="TreeGrafter"/>
</dbReference>
<feature type="transmembrane region" description="Helical" evidence="5">
    <location>
        <begin position="125"/>
        <end position="142"/>
    </location>
</feature>
<dbReference type="Proteomes" id="UP000660680">
    <property type="component" value="Unassembled WGS sequence"/>
</dbReference>
<evidence type="ECO:0000256" key="4">
    <source>
        <dbReference type="ARBA" id="ARBA00023136"/>
    </source>
</evidence>
<feature type="transmembrane region" description="Helical" evidence="5">
    <location>
        <begin position="282"/>
        <end position="308"/>
    </location>
</feature>
<keyword evidence="2 5" id="KW-0812">Transmembrane</keyword>
<feature type="transmembrane region" description="Helical" evidence="5">
    <location>
        <begin position="48"/>
        <end position="67"/>
    </location>
</feature>
<evidence type="ECO:0000256" key="3">
    <source>
        <dbReference type="ARBA" id="ARBA00022989"/>
    </source>
</evidence>
<feature type="transmembrane region" description="Helical" evidence="5">
    <location>
        <begin position="354"/>
        <end position="371"/>
    </location>
</feature>
<feature type="transmembrane region" description="Helical" evidence="5">
    <location>
        <begin position="191"/>
        <end position="212"/>
    </location>
</feature>
<dbReference type="GO" id="GO:0034755">
    <property type="term" value="P:iron ion transmembrane transport"/>
    <property type="evidence" value="ECO:0007669"/>
    <property type="project" value="TreeGrafter"/>
</dbReference>
<organism evidence="6 7">
    <name type="scientific">Actinokineospora fastidiosa</name>
    <dbReference type="NCBI Taxonomy" id="1816"/>
    <lineage>
        <taxon>Bacteria</taxon>
        <taxon>Bacillati</taxon>
        <taxon>Actinomycetota</taxon>
        <taxon>Actinomycetes</taxon>
        <taxon>Pseudonocardiales</taxon>
        <taxon>Pseudonocardiaceae</taxon>
        <taxon>Actinokineospora</taxon>
    </lineage>
</organism>
<evidence type="ECO:0000256" key="2">
    <source>
        <dbReference type="ARBA" id="ARBA00022692"/>
    </source>
</evidence>
<dbReference type="PANTHER" id="PTHR11706">
    <property type="entry name" value="SOLUTE CARRIER PROTEIN FAMILY 11 MEMBER"/>
    <property type="match status" value="1"/>
</dbReference>
<evidence type="ECO:0000313" key="6">
    <source>
        <dbReference type="EMBL" id="GGS60063.1"/>
    </source>
</evidence>
<dbReference type="AlphaFoldDB" id="A0A918GU53"/>
<dbReference type="GO" id="GO:0005384">
    <property type="term" value="F:manganese ion transmembrane transporter activity"/>
    <property type="evidence" value="ECO:0007669"/>
    <property type="project" value="TreeGrafter"/>
</dbReference>
<dbReference type="InterPro" id="IPR001046">
    <property type="entry name" value="NRAMP_fam"/>
</dbReference>
<dbReference type="NCBIfam" id="NF037982">
    <property type="entry name" value="Nramp_1"/>
    <property type="match status" value="2"/>
</dbReference>
<comment type="caution">
    <text evidence="6">The sequence shown here is derived from an EMBL/GenBank/DDBJ whole genome shotgun (WGS) entry which is preliminary data.</text>
</comment>
<proteinExistence type="predicted"/>
<protein>
    <submittedName>
        <fullName evidence="6">Iron transporter</fullName>
    </submittedName>
</protein>
<dbReference type="EMBL" id="BMRB01000012">
    <property type="protein sequence ID" value="GGS60063.1"/>
    <property type="molecule type" value="Genomic_DNA"/>
</dbReference>
<comment type="subcellular location">
    <subcellularLocation>
        <location evidence="1">Membrane</location>
        <topology evidence="1">Multi-pass membrane protein</topology>
    </subcellularLocation>
</comment>
<reference evidence="6" key="1">
    <citation type="journal article" date="2014" name="Int. J. Syst. Evol. Microbiol.">
        <title>Complete genome sequence of Corynebacterium casei LMG S-19264T (=DSM 44701T), isolated from a smear-ripened cheese.</title>
        <authorList>
            <consortium name="US DOE Joint Genome Institute (JGI-PGF)"/>
            <person name="Walter F."/>
            <person name="Albersmeier A."/>
            <person name="Kalinowski J."/>
            <person name="Ruckert C."/>
        </authorList>
    </citation>
    <scope>NUCLEOTIDE SEQUENCE</scope>
    <source>
        <strain evidence="6">JCM 3276</strain>
    </source>
</reference>
<feature type="transmembrane region" description="Helical" evidence="5">
    <location>
        <begin position="88"/>
        <end position="113"/>
    </location>
</feature>
<feature type="transmembrane region" description="Helical" evidence="5">
    <location>
        <begin position="233"/>
        <end position="255"/>
    </location>
</feature>
<reference evidence="6" key="2">
    <citation type="submission" date="2020-09" db="EMBL/GenBank/DDBJ databases">
        <authorList>
            <person name="Sun Q."/>
            <person name="Ohkuma M."/>
        </authorList>
    </citation>
    <scope>NUCLEOTIDE SEQUENCE</scope>
    <source>
        <strain evidence="6">JCM 3276</strain>
    </source>
</reference>
<keyword evidence="3 5" id="KW-1133">Transmembrane helix</keyword>
<accession>A0A918GU53</accession>
<evidence type="ECO:0000313" key="7">
    <source>
        <dbReference type="Proteomes" id="UP000660680"/>
    </source>
</evidence>
<sequence length="439" mass="46547">MVTTDAVTPPTGRKKLRGLGPGLLAAATGVGAGDLVATMVAGAQYGTVLLWAALLGTVLKLGLGEGVGRWHLASGTTLLDGWRRLGRWATGFFGVYIVLWGFVYGATAMSAVGLPLNALFGGLSVRYWAMIAGAVGLVLVWAQRYHVFEKFMTVLVLIKFVSVVSIAVLVAPDLGDVLSGLAFRLPEGSTVYVLGLIGGVGGTITMAAYGYWMFAKGWKGTGWLSMMRLDNAVGYLMTGVFVVSMLIVGSTILFGQNLTQSDSGLLVLGTALGERYGDWARLLFLIGFLAVTSTSLLGVWNGVSLLFADWTRTIRLPHGRRAEADLAVVEAVVGDEPGTGKGYHAGAAERSVPFRGYLLWLTFPPMALLFLDRPFALTLVYGVLGSVFMPFLAITLMLLLNSRRIAADGRSGPLSNVVLGASSALFLVLLVADLVERFG</sequence>
<feature type="transmembrane region" description="Helical" evidence="5">
    <location>
        <begin position="377"/>
        <end position="400"/>
    </location>
</feature>
<feature type="transmembrane region" description="Helical" evidence="5">
    <location>
        <begin position="23"/>
        <end position="42"/>
    </location>
</feature>
<evidence type="ECO:0000256" key="1">
    <source>
        <dbReference type="ARBA" id="ARBA00004141"/>
    </source>
</evidence>